<feature type="domain" description="EfeO-type cupredoxin-like" evidence="3">
    <location>
        <begin position="65"/>
        <end position="168"/>
    </location>
</feature>
<dbReference type="Proteomes" id="UP000249794">
    <property type="component" value="Unassembled WGS sequence"/>
</dbReference>
<evidence type="ECO:0000256" key="1">
    <source>
        <dbReference type="SAM" id="Phobius"/>
    </source>
</evidence>
<accession>A0A2W4XD45</accession>
<dbReference type="Gene3D" id="2.60.40.420">
    <property type="entry name" value="Cupredoxins - blue copper proteins"/>
    <property type="match status" value="1"/>
</dbReference>
<name>A0A2W4XD45_9CYAN</name>
<dbReference type="Pfam" id="PF13473">
    <property type="entry name" value="Cupredoxin_1"/>
    <property type="match status" value="1"/>
</dbReference>
<keyword evidence="1" id="KW-0812">Transmembrane</keyword>
<proteinExistence type="predicted"/>
<reference evidence="5" key="1">
    <citation type="submission" date="2018-04" db="EMBL/GenBank/DDBJ databases">
        <authorList>
            <person name="Cornet L."/>
        </authorList>
    </citation>
    <scope>NUCLEOTIDE SEQUENCE [LARGE SCALE GENOMIC DNA]</scope>
</reference>
<dbReference type="SUPFAM" id="SSF49503">
    <property type="entry name" value="Cupredoxins"/>
    <property type="match status" value="1"/>
</dbReference>
<evidence type="ECO:0000259" key="3">
    <source>
        <dbReference type="Pfam" id="PF13473"/>
    </source>
</evidence>
<organism evidence="4 5">
    <name type="scientific">Phormidesmis priestleyi</name>
    <dbReference type="NCBI Taxonomy" id="268141"/>
    <lineage>
        <taxon>Bacteria</taxon>
        <taxon>Bacillati</taxon>
        <taxon>Cyanobacteriota</taxon>
        <taxon>Cyanophyceae</taxon>
        <taxon>Leptolyngbyales</taxon>
        <taxon>Leptolyngbyaceae</taxon>
        <taxon>Phormidesmis</taxon>
    </lineage>
</organism>
<evidence type="ECO:0000313" key="4">
    <source>
        <dbReference type="EMBL" id="PZO53777.1"/>
    </source>
</evidence>
<feature type="signal peptide" evidence="2">
    <location>
        <begin position="1"/>
        <end position="30"/>
    </location>
</feature>
<reference evidence="4 5" key="2">
    <citation type="submission" date="2018-06" db="EMBL/GenBank/DDBJ databases">
        <title>Metagenomic assembly of (sub)arctic Cyanobacteria and their associated microbiome from non-axenic cultures.</title>
        <authorList>
            <person name="Baurain D."/>
        </authorList>
    </citation>
    <scope>NUCLEOTIDE SEQUENCE [LARGE SCALE GENOMIC DNA]</scope>
    <source>
        <strain evidence="4">ULC027bin1</strain>
    </source>
</reference>
<dbReference type="InterPro" id="IPR008972">
    <property type="entry name" value="Cupredoxin"/>
</dbReference>
<keyword evidence="1" id="KW-0472">Membrane</keyword>
<dbReference type="EMBL" id="QBMP01000125">
    <property type="protein sequence ID" value="PZO53777.1"/>
    <property type="molecule type" value="Genomic_DNA"/>
</dbReference>
<evidence type="ECO:0000256" key="2">
    <source>
        <dbReference type="SAM" id="SignalP"/>
    </source>
</evidence>
<feature type="transmembrane region" description="Helical" evidence="1">
    <location>
        <begin position="46"/>
        <end position="69"/>
    </location>
</feature>
<gene>
    <name evidence="4" type="ORF">DCF15_12480</name>
</gene>
<keyword evidence="2" id="KW-0732">Signal</keyword>
<dbReference type="AlphaFoldDB" id="A0A2W4XD45"/>
<sequence length="172" mass="18698">MKIPSLKSKKWLLSGLLTTSLLLSPHPAKAQISEADTSEFHQIEQPIGLKLAVAVAGLGLIGLELWWFLFSQTKAQSATASEGIQSVDITVDGGYTPDQIVVQAGQPVKLNFLRKDPSSCLEQIILPDFNKAINLPLNQTATVEILPPKAGNYTFHCGMNMFRGTITAEKHT</sequence>
<evidence type="ECO:0000313" key="5">
    <source>
        <dbReference type="Proteomes" id="UP000249794"/>
    </source>
</evidence>
<feature type="chain" id="PRO_5015942024" description="EfeO-type cupredoxin-like domain-containing protein" evidence="2">
    <location>
        <begin position="31"/>
        <end position="172"/>
    </location>
</feature>
<comment type="caution">
    <text evidence="4">The sequence shown here is derived from an EMBL/GenBank/DDBJ whole genome shotgun (WGS) entry which is preliminary data.</text>
</comment>
<dbReference type="InterPro" id="IPR028096">
    <property type="entry name" value="EfeO_Cupredoxin"/>
</dbReference>
<keyword evidence="1" id="KW-1133">Transmembrane helix</keyword>
<protein>
    <recommendedName>
        <fullName evidence="3">EfeO-type cupredoxin-like domain-containing protein</fullName>
    </recommendedName>
</protein>